<accession>A0A8J5SY39</accession>
<evidence type="ECO:0000313" key="1">
    <source>
        <dbReference type="EMBL" id="KAG8082978.1"/>
    </source>
</evidence>
<keyword evidence="2" id="KW-1185">Reference proteome</keyword>
<dbReference type="AlphaFoldDB" id="A0A8J5SY39"/>
<evidence type="ECO:0000313" key="2">
    <source>
        <dbReference type="Proteomes" id="UP000729402"/>
    </source>
</evidence>
<gene>
    <name evidence="1" type="ORF">GUJ93_ZPchr0014g47194</name>
</gene>
<proteinExistence type="predicted"/>
<sequence>MHQFKKPNEDALIKQGSEWHKISSARGDRFSAYLPAAFTARPTKVQTGYEVTAISFTNVVFITCREEAIVVTVDKYGHFYPRVAEDRVCAYGDTMGAVASTQRMTSEVATGATVCLILGRFCELHALMRTERLARCLALSVGSMLSGSMVEGTRPDSKVWDDFVLW</sequence>
<reference evidence="1" key="2">
    <citation type="submission" date="2021-02" db="EMBL/GenBank/DDBJ databases">
        <authorList>
            <person name="Kimball J.A."/>
            <person name="Haas M.W."/>
            <person name="Macchietto M."/>
            <person name="Kono T."/>
            <person name="Duquette J."/>
            <person name="Shao M."/>
        </authorList>
    </citation>
    <scope>NUCLEOTIDE SEQUENCE</scope>
    <source>
        <tissue evidence="1">Fresh leaf tissue</tissue>
    </source>
</reference>
<comment type="caution">
    <text evidence="1">The sequence shown here is derived from an EMBL/GenBank/DDBJ whole genome shotgun (WGS) entry which is preliminary data.</text>
</comment>
<dbReference type="EMBL" id="JAAALK010000086">
    <property type="protein sequence ID" value="KAG8082978.1"/>
    <property type="molecule type" value="Genomic_DNA"/>
</dbReference>
<reference evidence="1" key="1">
    <citation type="journal article" date="2021" name="bioRxiv">
        <title>Whole Genome Assembly and Annotation of Northern Wild Rice, Zizania palustris L., Supports a Whole Genome Duplication in the Zizania Genus.</title>
        <authorList>
            <person name="Haas M."/>
            <person name="Kono T."/>
            <person name="Macchietto M."/>
            <person name="Millas R."/>
            <person name="McGilp L."/>
            <person name="Shao M."/>
            <person name="Duquette J."/>
            <person name="Hirsch C.N."/>
            <person name="Kimball J."/>
        </authorList>
    </citation>
    <scope>NUCLEOTIDE SEQUENCE</scope>
    <source>
        <tissue evidence="1">Fresh leaf tissue</tissue>
    </source>
</reference>
<name>A0A8J5SY39_ZIZPA</name>
<organism evidence="1 2">
    <name type="scientific">Zizania palustris</name>
    <name type="common">Northern wild rice</name>
    <dbReference type="NCBI Taxonomy" id="103762"/>
    <lineage>
        <taxon>Eukaryota</taxon>
        <taxon>Viridiplantae</taxon>
        <taxon>Streptophyta</taxon>
        <taxon>Embryophyta</taxon>
        <taxon>Tracheophyta</taxon>
        <taxon>Spermatophyta</taxon>
        <taxon>Magnoliopsida</taxon>
        <taxon>Liliopsida</taxon>
        <taxon>Poales</taxon>
        <taxon>Poaceae</taxon>
        <taxon>BOP clade</taxon>
        <taxon>Oryzoideae</taxon>
        <taxon>Oryzeae</taxon>
        <taxon>Zizaniinae</taxon>
        <taxon>Zizania</taxon>
    </lineage>
</organism>
<dbReference type="Proteomes" id="UP000729402">
    <property type="component" value="Unassembled WGS sequence"/>
</dbReference>
<protein>
    <submittedName>
        <fullName evidence="1">Uncharacterized protein</fullName>
    </submittedName>
</protein>